<evidence type="ECO:0000313" key="2">
    <source>
        <dbReference type="Proteomes" id="UP000596661"/>
    </source>
</evidence>
<name>A0A803PKE7_CANSA</name>
<dbReference type="EnsemblPlants" id="evm.model.05.1200">
    <property type="protein sequence ID" value="cds.evm.model.05.1200"/>
    <property type="gene ID" value="evm.TU.05.1200"/>
</dbReference>
<proteinExistence type="predicted"/>
<dbReference type="EMBL" id="UZAU01000504">
    <property type="status" value="NOT_ANNOTATED_CDS"/>
    <property type="molecule type" value="Genomic_DNA"/>
</dbReference>
<dbReference type="Gramene" id="evm.model.05.1200">
    <property type="protein sequence ID" value="cds.evm.model.05.1200"/>
    <property type="gene ID" value="evm.TU.05.1200"/>
</dbReference>
<reference evidence="1" key="1">
    <citation type="submission" date="2018-11" db="EMBL/GenBank/DDBJ databases">
        <authorList>
            <person name="Grassa J C."/>
        </authorList>
    </citation>
    <scope>NUCLEOTIDE SEQUENCE [LARGE SCALE GENOMIC DNA]</scope>
</reference>
<accession>A0A803PKE7</accession>
<sequence length="79" mass="8566">MGNLWKCFGGFSEEKKQGSLRNIKKMGKWDFWFESGSLNTGSSSIGIMTVAVGIPRVARSTAGDIAFTEETKEFSGVAP</sequence>
<protein>
    <submittedName>
        <fullName evidence="1">Uncharacterized protein</fullName>
    </submittedName>
</protein>
<organism evidence="1 2">
    <name type="scientific">Cannabis sativa</name>
    <name type="common">Hemp</name>
    <name type="synonym">Marijuana</name>
    <dbReference type="NCBI Taxonomy" id="3483"/>
    <lineage>
        <taxon>Eukaryota</taxon>
        <taxon>Viridiplantae</taxon>
        <taxon>Streptophyta</taxon>
        <taxon>Embryophyta</taxon>
        <taxon>Tracheophyta</taxon>
        <taxon>Spermatophyta</taxon>
        <taxon>Magnoliopsida</taxon>
        <taxon>eudicotyledons</taxon>
        <taxon>Gunneridae</taxon>
        <taxon>Pentapetalae</taxon>
        <taxon>rosids</taxon>
        <taxon>fabids</taxon>
        <taxon>Rosales</taxon>
        <taxon>Cannabaceae</taxon>
        <taxon>Cannabis</taxon>
    </lineage>
</organism>
<dbReference type="Proteomes" id="UP000596661">
    <property type="component" value="Chromosome 5"/>
</dbReference>
<dbReference type="AlphaFoldDB" id="A0A803PKE7"/>
<keyword evidence="2" id="KW-1185">Reference proteome</keyword>
<reference evidence="1" key="2">
    <citation type="submission" date="2021-03" db="UniProtKB">
        <authorList>
            <consortium name="EnsemblPlants"/>
        </authorList>
    </citation>
    <scope>IDENTIFICATION</scope>
</reference>
<evidence type="ECO:0000313" key="1">
    <source>
        <dbReference type="EnsemblPlants" id="cds.evm.model.05.1200"/>
    </source>
</evidence>